<protein>
    <submittedName>
        <fullName evidence="2">Transcription factor bHLH162</fullName>
    </submittedName>
</protein>
<dbReference type="InterPro" id="IPR015660">
    <property type="entry name" value="MASH1/Ascl1a-like"/>
</dbReference>
<evidence type="ECO:0000313" key="2">
    <source>
        <dbReference type="EMBL" id="RDX69682.1"/>
    </source>
</evidence>
<dbReference type="EMBL" id="QJKJ01012006">
    <property type="protein sequence ID" value="RDX69682.1"/>
    <property type="molecule type" value="Genomic_DNA"/>
</dbReference>
<dbReference type="GO" id="GO:0000981">
    <property type="term" value="F:DNA-binding transcription factor activity, RNA polymerase II-specific"/>
    <property type="evidence" value="ECO:0007669"/>
    <property type="project" value="TreeGrafter"/>
</dbReference>
<feature type="coiled-coil region" evidence="1">
    <location>
        <begin position="30"/>
        <end position="64"/>
    </location>
</feature>
<dbReference type="PANTHER" id="PTHR13935:SF63">
    <property type="entry name" value="BHLH DOMAIN-CONTAINING PROTEIN"/>
    <property type="match status" value="1"/>
</dbReference>
<dbReference type="GO" id="GO:0000977">
    <property type="term" value="F:RNA polymerase II transcription regulatory region sequence-specific DNA binding"/>
    <property type="evidence" value="ECO:0007669"/>
    <property type="project" value="TreeGrafter"/>
</dbReference>
<dbReference type="OrthoDB" id="1427608at2759"/>
<comment type="caution">
    <text evidence="2">The sequence shown here is derived from an EMBL/GenBank/DDBJ whole genome shotgun (WGS) entry which is preliminary data.</text>
</comment>
<dbReference type="Proteomes" id="UP000257109">
    <property type="component" value="Unassembled WGS sequence"/>
</dbReference>
<accession>A0A371EUF3</accession>
<evidence type="ECO:0000256" key="1">
    <source>
        <dbReference type="SAM" id="Coils"/>
    </source>
</evidence>
<dbReference type="PANTHER" id="PTHR13935">
    <property type="entry name" value="ACHAETE-SCUTE TRANSCRIPTION FACTOR-RELATED"/>
    <property type="match status" value="1"/>
</dbReference>
<organism evidence="2 3">
    <name type="scientific">Mucuna pruriens</name>
    <name type="common">Velvet bean</name>
    <name type="synonym">Dolichos pruriens</name>
    <dbReference type="NCBI Taxonomy" id="157652"/>
    <lineage>
        <taxon>Eukaryota</taxon>
        <taxon>Viridiplantae</taxon>
        <taxon>Streptophyta</taxon>
        <taxon>Embryophyta</taxon>
        <taxon>Tracheophyta</taxon>
        <taxon>Spermatophyta</taxon>
        <taxon>Magnoliopsida</taxon>
        <taxon>eudicotyledons</taxon>
        <taxon>Gunneridae</taxon>
        <taxon>Pentapetalae</taxon>
        <taxon>rosids</taxon>
        <taxon>fabids</taxon>
        <taxon>Fabales</taxon>
        <taxon>Fabaceae</taxon>
        <taxon>Papilionoideae</taxon>
        <taxon>50 kb inversion clade</taxon>
        <taxon>NPAAA clade</taxon>
        <taxon>indigoferoid/millettioid clade</taxon>
        <taxon>Phaseoleae</taxon>
        <taxon>Mucuna</taxon>
    </lineage>
</organism>
<keyword evidence="3" id="KW-1185">Reference proteome</keyword>
<feature type="non-terminal residue" evidence="2">
    <location>
        <position position="1"/>
    </location>
</feature>
<evidence type="ECO:0000313" key="3">
    <source>
        <dbReference type="Proteomes" id="UP000257109"/>
    </source>
</evidence>
<reference evidence="2" key="1">
    <citation type="submission" date="2018-05" db="EMBL/GenBank/DDBJ databases">
        <title>Draft genome of Mucuna pruriens seed.</title>
        <authorList>
            <person name="Nnadi N.E."/>
            <person name="Vos R."/>
            <person name="Hasami M.H."/>
            <person name="Devisetty U.K."/>
            <person name="Aguiy J.C."/>
        </authorList>
    </citation>
    <scope>NUCLEOTIDE SEQUENCE [LARGE SCALE GENOMIC DNA]</scope>
    <source>
        <strain evidence="2">JCA_2017</strain>
    </source>
</reference>
<dbReference type="GO" id="GO:0090575">
    <property type="term" value="C:RNA polymerase II transcription regulator complex"/>
    <property type="evidence" value="ECO:0007669"/>
    <property type="project" value="TreeGrafter"/>
</dbReference>
<feature type="non-terminal residue" evidence="2">
    <location>
        <position position="162"/>
    </location>
</feature>
<dbReference type="AlphaFoldDB" id="A0A371EUF3"/>
<gene>
    <name evidence="2" type="primary">BHLH162</name>
    <name evidence="2" type="ORF">CR513_51171</name>
</gene>
<dbReference type="STRING" id="157652.A0A371EUF3"/>
<keyword evidence="1" id="KW-0175">Coiled coil</keyword>
<sequence>MADHQQGDQPSSSKGIERKIERALSRADQIDTAINYIKNLETKVKMAQEKKQSLMERKKRSRCDSSQAPKIEIHEMGSSLQIILTCGFDYHFIFSEIIRILHGDNIEVKSFHSSLAGNSMLHIVHAQIQESFQLETIATTIERLKRFVNGHREDFKDFPHFF</sequence>
<name>A0A371EUF3_MUCPR</name>
<proteinExistence type="predicted"/>